<dbReference type="GeneID" id="71985739"/>
<dbReference type="KEGG" id="ffu:CLAFUR5_05861"/>
<dbReference type="Proteomes" id="UP000756132">
    <property type="component" value="Chromosome 5"/>
</dbReference>
<dbReference type="AlphaFoldDB" id="A0A9Q8P953"/>
<evidence type="ECO:0000313" key="2">
    <source>
        <dbReference type="Proteomes" id="UP000756132"/>
    </source>
</evidence>
<proteinExistence type="predicted"/>
<organism evidence="1 2">
    <name type="scientific">Passalora fulva</name>
    <name type="common">Tomato leaf mold</name>
    <name type="synonym">Cladosporium fulvum</name>
    <dbReference type="NCBI Taxonomy" id="5499"/>
    <lineage>
        <taxon>Eukaryota</taxon>
        <taxon>Fungi</taxon>
        <taxon>Dikarya</taxon>
        <taxon>Ascomycota</taxon>
        <taxon>Pezizomycotina</taxon>
        <taxon>Dothideomycetes</taxon>
        <taxon>Dothideomycetidae</taxon>
        <taxon>Mycosphaerellales</taxon>
        <taxon>Mycosphaerellaceae</taxon>
        <taxon>Fulvia</taxon>
    </lineage>
</organism>
<accession>A0A9Q8P953</accession>
<evidence type="ECO:0000313" key="1">
    <source>
        <dbReference type="EMBL" id="UJO17687.1"/>
    </source>
</evidence>
<keyword evidence="2" id="KW-1185">Reference proteome</keyword>
<reference evidence="1" key="1">
    <citation type="submission" date="2021-12" db="EMBL/GenBank/DDBJ databases">
        <authorList>
            <person name="Zaccaron A."/>
            <person name="Stergiopoulos I."/>
        </authorList>
    </citation>
    <scope>NUCLEOTIDE SEQUENCE</scope>
    <source>
        <strain evidence="1">Race5_Kim</strain>
    </source>
</reference>
<dbReference type="RefSeq" id="XP_047762053.1">
    <property type="nucleotide sequence ID" value="XM_047905009.1"/>
</dbReference>
<reference evidence="1" key="2">
    <citation type="journal article" date="2022" name="Microb. Genom.">
        <title>A chromosome-scale genome assembly of the tomato pathogen Cladosporium fulvum reveals a compartmentalized genome architecture and the presence of a dispensable chromosome.</title>
        <authorList>
            <person name="Zaccaron A.Z."/>
            <person name="Chen L.H."/>
            <person name="Samaras A."/>
            <person name="Stergiopoulos I."/>
        </authorList>
    </citation>
    <scope>NUCLEOTIDE SEQUENCE</scope>
    <source>
        <strain evidence="1">Race5_Kim</strain>
    </source>
</reference>
<gene>
    <name evidence="1" type="ORF">CLAFUR5_05861</name>
</gene>
<dbReference type="OrthoDB" id="4502478at2759"/>
<protein>
    <submittedName>
        <fullName evidence="1">Uncharacterized protein</fullName>
    </submittedName>
</protein>
<sequence>MSQALASLPRSESKARFMVRIGLDIRDPRHRQIYNLMKDEASDGRSRIMLLLGIEERSQHHDSGHRRLSGAEIPAITTSGVPEQVMNNEINQIYLRAGPATKILYQLALDPDHPNDPNWIIRWMLWHVFRYRDGRQSRLDTALLNGTRELPSSEDEGVADQVDPRLAAIQRSLYDEWRYDPVRDRWNR</sequence>
<dbReference type="EMBL" id="CP090167">
    <property type="protein sequence ID" value="UJO17687.1"/>
    <property type="molecule type" value="Genomic_DNA"/>
</dbReference>
<name>A0A9Q8P953_PASFU</name>